<dbReference type="Proteomes" id="UP000749559">
    <property type="component" value="Unassembled WGS sequence"/>
</dbReference>
<dbReference type="InterPro" id="IPR043040">
    <property type="entry name" value="PLipase_B-like_dom1"/>
</dbReference>
<dbReference type="GO" id="GO:0004620">
    <property type="term" value="F:phospholipase activity"/>
    <property type="evidence" value="ECO:0007669"/>
    <property type="project" value="InterPro"/>
</dbReference>
<keyword evidence="6" id="KW-0325">Glycoprotein</keyword>
<dbReference type="Gene3D" id="3.60.60.20">
    <property type="match status" value="1"/>
</dbReference>
<evidence type="ECO:0000313" key="9">
    <source>
        <dbReference type="Proteomes" id="UP000749559"/>
    </source>
</evidence>
<dbReference type="InterPro" id="IPR043042">
    <property type="entry name" value="PLipase_B-like_dom3"/>
</dbReference>
<dbReference type="InterPro" id="IPR007000">
    <property type="entry name" value="PLipase_B-like"/>
</dbReference>
<organism evidence="8 9">
    <name type="scientific">Owenia fusiformis</name>
    <name type="common">Polychaete worm</name>
    <dbReference type="NCBI Taxonomy" id="6347"/>
    <lineage>
        <taxon>Eukaryota</taxon>
        <taxon>Metazoa</taxon>
        <taxon>Spiralia</taxon>
        <taxon>Lophotrochozoa</taxon>
        <taxon>Annelida</taxon>
        <taxon>Polychaeta</taxon>
        <taxon>Sedentaria</taxon>
        <taxon>Canalipalpata</taxon>
        <taxon>Sabellida</taxon>
        <taxon>Oweniida</taxon>
        <taxon>Oweniidae</taxon>
        <taxon>Owenia</taxon>
    </lineage>
</organism>
<dbReference type="PANTHER" id="PTHR12370:SF1">
    <property type="entry name" value="PHOSPHOLIPASE B-LIKE 1"/>
    <property type="match status" value="1"/>
</dbReference>
<keyword evidence="2 7" id="KW-0732">Signal</keyword>
<keyword evidence="4 7" id="KW-0442">Lipid degradation</keyword>
<dbReference type="GO" id="GO:0009395">
    <property type="term" value="P:phospholipid catabolic process"/>
    <property type="evidence" value="ECO:0007669"/>
    <property type="project" value="TreeGrafter"/>
</dbReference>
<comment type="similarity">
    <text evidence="1 7">Belongs to the phospholipase B-like family.</text>
</comment>
<sequence length="541" mass="61279">MADVNFKVFYSFCLFLWVLGIARGNSIYNKATVYMKNGKASLQMGVADPKGAAYGYFKDGLQTSGWGILDIKAGYGQNVTSEEFMFAAGYIEAALTFKHIHNHFINVNEGFILPGRENKTLEKLKTFMYSQDKWTRKMISSMGGKDPYWRHVSYVQAQFDGLVQGYIDNAKAGQKLDDVKYAMLLLNGVGDLIDLLAGWQPADFWSMTSEEMNSYFISHSHCSALVKVMGAYENIFMSHSSWFLYSATNRIYKHYDFNLPDTAAKQMSFSSYPGFLESLDDFYLLSSKLVMLQTTTVIFNTSLYQYIVPESLLAWQRVRVANMMAHSGAEWAQAFKQYNSGTYNNQYMIVDLKKVHLNEAIDDGALWVIEQIPTLVEAGDQTAILRAGYWPSYNVPFYEKIYNMSDYAKAVEKFGDMYSYQLAPRAKIFRRDQGSVKDLKSMKHIMRYNDYQHDPYAGGDPCGAICCRGDLNAKNPRPSGCYDTKVADYNMAMSRTASIINGPTLGTGLKPFSWVGGFNKTVHVGLPQKYNFPFIETKPSL</sequence>
<evidence type="ECO:0000256" key="3">
    <source>
        <dbReference type="ARBA" id="ARBA00022801"/>
    </source>
</evidence>
<feature type="signal peptide" evidence="7">
    <location>
        <begin position="1"/>
        <end position="24"/>
    </location>
</feature>
<gene>
    <name evidence="8" type="ORF">OFUS_LOCUS19540</name>
</gene>
<feature type="chain" id="PRO_5042621080" description="Phospholipase B-like" evidence="7">
    <location>
        <begin position="25"/>
        <end position="541"/>
    </location>
</feature>
<dbReference type="GO" id="GO:0005576">
    <property type="term" value="C:extracellular region"/>
    <property type="evidence" value="ECO:0007669"/>
    <property type="project" value="TreeGrafter"/>
</dbReference>
<evidence type="ECO:0000256" key="4">
    <source>
        <dbReference type="ARBA" id="ARBA00022963"/>
    </source>
</evidence>
<dbReference type="Pfam" id="PF04916">
    <property type="entry name" value="Phospholip_B"/>
    <property type="match status" value="1"/>
</dbReference>
<evidence type="ECO:0000256" key="7">
    <source>
        <dbReference type="RuleBase" id="RU364138"/>
    </source>
</evidence>
<keyword evidence="9" id="KW-1185">Reference proteome</keyword>
<dbReference type="InterPro" id="IPR043041">
    <property type="entry name" value="PLipase_B-like_dom2"/>
</dbReference>
<dbReference type="Gene3D" id="1.10.439.20">
    <property type="entry name" value="Phospholipase B-like, domain 2"/>
    <property type="match status" value="1"/>
</dbReference>
<evidence type="ECO:0000256" key="5">
    <source>
        <dbReference type="ARBA" id="ARBA00023098"/>
    </source>
</evidence>
<evidence type="ECO:0000256" key="2">
    <source>
        <dbReference type="ARBA" id="ARBA00022729"/>
    </source>
</evidence>
<protein>
    <recommendedName>
        <fullName evidence="7">Phospholipase B-like</fullName>
        <ecNumber evidence="7">3.1.1.-</ecNumber>
    </recommendedName>
</protein>
<reference evidence="8" key="1">
    <citation type="submission" date="2022-03" db="EMBL/GenBank/DDBJ databases">
        <authorList>
            <person name="Martin C."/>
        </authorList>
    </citation>
    <scope>NUCLEOTIDE SEQUENCE</scope>
</reference>
<evidence type="ECO:0000256" key="1">
    <source>
        <dbReference type="ARBA" id="ARBA00007835"/>
    </source>
</evidence>
<evidence type="ECO:0000256" key="6">
    <source>
        <dbReference type="ARBA" id="ARBA00023180"/>
    </source>
</evidence>
<comment type="function">
    <text evidence="7">Putative phospholipase.</text>
</comment>
<name>A0A8J1U4P3_OWEFU</name>
<accession>A0A8J1U4P3</accession>
<comment type="caution">
    <text evidence="8">The sequence shown here is derived from an EMBL/GenBank/DDBJ whole genome shotgun (WGS) entry which is preliminary data.</text>
</comment>
<dbReference type="AlphaFoldDB" id="A0A8J1U4P3"/>
<dbReference type="EC" id="3.1.1.-" evidence="7"/>
<dbReference type="EMBL" id="CAIIXF020000009">
    <property type="protein sequence ID" value="CAH1794924.1"/>
    <property type="molecule type" value="Genomic_DNA"/>
</dbReference>
<keyword evidence="3 7" id="KW-0378">Hydrolase</keyword>
<proteinExistence type="inferred from homology"/>
<dbReference type="OrthoDB" id="419508at2759"/>
<keyword evidence="5 7" id="KW-0443">Lipid metabolism</keyword>
<dbReference type="Gene3D" id="2.10.70.60">
    <property type="entry name" value="Phospholipase B-like, domain 1"/>
    <property type="match status" value="1"/>
</dbReference>
<dbReference type="PANTHER" id="PTHR12370">
    <property type="entry name" value="PHOSPHOLIPASE B-RELATED"/>
    <property type="match status" value="1"/>
</dbReference>
<evidence type="ECO:0000313" key="8">
    <source>
        <dbReference type="EMBL" id="CAH1794924.1"/>
    </source>
</evidence>